<evidence type="ECO:0000256" key="1">
    <source>
        <dbReference type="SAM" id="MobiDB-lite"/>
    </source>
</evidence>
<evidence type="ECO:0000313" key="2">
    <source>
        <dbReference type="EMBL" id="PSR75309.1"/>
    </source>
</evidence>
<keyword evidence="3" id="KW-1185">Reference proteome</keyword>
<evidence type="ECO:0000313" key="3">
    <source>
        <dbReference type="Proteomes" id="UP000186601"/>
    </source>
</evidence>
<feature type="compositionally biased region" description="Polar residues" evidence="1">
    <location>
        <begin position="92"/>
        <end position="102"/>
    </location>
</feature>
<organism evidence="2 3">
    <name type="scientific">Hermanssonia centrifuga</name>
    <dbReference type="NCBI Taxonomy" id="98765"/>
    <lineage>
        <taxon>Eukaryota</taxon>
        <taxon>Fungi</taxon>
        <taxon>Dikarya</taxon>
        <taxon>Basidiomycota</taxon>
        <taxon>Agaricomycotina</taxon>
        <taxon>Agaricomycetes</taxon>
        <taxon>Polyporales</taxon>
        <taxon>Meruliaceae</taxon>
        <taxon>Hermanssonia</taxon>
    </lineage>
</organism>
<name>A0A2R6NRE5_9APHY</name>
<comment type="caution">
    <text evidence="2">The sequence shown here is derived from an EMBL/GenBank/DDBJ whole genome shotgun (WGS) entry which is preliminary data.</text>
</comment>
<dbReference type="AlphaFoldDB" id="A0A2R6NRE5"/>
<proteinExistence type="predicted"/>
<reference evidence="2 3" key="1">
    <citation type="submission" date="2018-02" db="EMBL/GenBank/DDBJ databases">
        <title>Genome sequence of the basidiomycete white-rot fungus Phlebia centrifuga.</title>
        <authorList>
            <person name="Granchi Z."/>
            <person name="Peng M."/>
            <person name="de Vries R.P."/>
            <person name="Hilden K."/>
            <person name="Makela M.R."/>
            <person name="Grigoriev I."/>
            <person name="Riley R."/>
        </authorList>
    </citation>
    <scope>NUCLEOTIDE SEQUENCE [LARGE SCALE GENOMIC DNA]</scope>
    <source>
        <strain evidence="2 3">FBCC195</strain>
    </source>
</reference>
<feature type="compositionally biased region" description="Basic and acidic residues" evidence="1">
    <location>
        <begin position="108"/>
        <end position="124"/>
    </location>
</feature>
<accession>A0A2R6NRE5</accession>
<gene>
    <name evidence="2" type="ORF">PHLCEN_2v9172</name>
</gene>
<feature type="region of interest" description="Disordered" evidence="1">
    <location>
        <begin position="90"/>
        <end position="130"/>
    </location>
</feature>
<dbReference type="EMBL" id="MLYV02000906">
    <property type="protein sequence ID" value="PSR75309.1"/>
    <property type="molecule type" value="Genomic_DNA"/>
</dbReference>
<sequence>MANGVRSRNRVRKEQEQLDDANRVLGKPVFLPTTNEYIPLILCILLSDSNRTSSGQGQGWGSSSMLVGLLHDQLQDCAADKTHGEKSAAMAMTSSRKATTISAGKRARAVESESGRDVAKDNNKAKSKKAKGELPMCTLLVVQH</sequence>
<dbReference type="Proteomes" id="UP000186601">
    <property type="component" value="Unassembled WGS sequence"/>
</dbReference>
<protein>
    <submittedName>
        <fullName evidence="2">Uncharacterized protein</fullName>
    </submittedName>
</protein>